<protein>
    <submittedName>
        <fullName evidence="1">Uncharacterized protein</fullName>
    </submittedName>
</protein>
<reference evidence="2" key="1">
    <citation type="journal article" date="2023" name="Hortic. Res.">
        <title>A chromosome-level phased genome enabling allele-level studies in sweet orange: a case study on citrus Huanglongbing tolerance.</title>
        <authorList>
            <person name="Wu B."/>
            <person name="Yu Q."/>
            <person name="Deng Z."/>
            <person name="Duan Y."/>
            <person name="Luo F."/>
            <person name="Gmitter F. Jr."/>
        </authorList>
    </citation>
    <scope>NUCLEOTIDE SEQUENCE [LARGE SCALE GENOMIC DNA]</scope>
    <source>
        <strain evidence="2">cv. Valencia</strain>
    </source>
</reference>
<dbReference type="EMBL" id="CM039170">
    <property type="protein sequence ID" value="KAH9801673.1"/>
    <property type="molecule type" value="Genomic_DNA"/>
</dbReference>
<sequence length="414" mass="46715">MEEGSSISDHINAFNKIILDLEDINVKIEDEDKTMILLCSFLSSYEHLVDTLIYGRQALTMVDVKETLSSKAATKKESKEAEGLMARGRSEKKENNRGKQKRSKSRPKNKKCLTCHKEGHFKKDCPDRKNKSRDMKEKTGDATVASESIESNGYDSAEVLIVTNDQTRSKWVLDSDCSFHMCPNKNLFINYESYDGGVVVMENDAMCKVETLSIACYIVNMSPYSGINFKTPIELWTGKPADYSNIMVFGCPAYAHIKQRKLELRALKGVFLGYPEEVKGYKLWCTDLKSPKAIISRGVVFNEVEQSIPSAKQKTIIESGSKAGRNISESEGESEEDQGVKSYQLVRDREKRITRPPKKYAYADLIAFALTAAHKLDTDEPKTYSEAVNRDDSGKWKAAMDEEMQSLIKTKFGF</sequence>
<evidence type="ECO:0000313" key="2">
    <source>
        <dbReference type="Proteomes" id="UP000829398"/>
    </source>
</evidence>
<accession>A0ACB8NVD8</accession>
<organism evidence="1 2">
    <name type="scientific">Citrus sinensis</name>
    <name type="common">Sweet orange</name>
    <name type="synonym">Citrus aurantium var. sinensis</name>
    <dbReference type="NCBI Taxonomy" id="2711"/>
    <lineage>
        <taxon>Eukaryota</taxon>
        <taxon>Viridiplantae</taxon>
        <taxon>Streptophyta</taxon>
        <taxon>Embryophyta</taxon>
        <taxon>Tracheophyta</taxon>
        <taxon>Spermatophyta</taxon>
        <taxon>Magnoliopsida</taxon>
        <taxon>eudicotyledons</taxon>
        <taxon>Gunneridae</taxon>
        <taxon>Pentapetalae</taxon>
        <taxon>rosids</taxon>
        <taxon>malvids</taxon>
        <taxon>Sapindales</taxon>
        <taxon>Rutaceae</taxon>
        <taxon>Aurantioideae</taxon>
        <taxon>Citrus</taxon>
    </lineage>
</organism>
<proteinExistence type="predicted"/>
<comment type="caution">
    <text evidence="1">The sequence shown here is derived from an EMBL/GenBank/DDBJ whole genome shotgun (WGS) entry which is preliminary data.</text>
</comment>
<name>A0ACB8NVD8_CITSI</name>
<gene>
    <name evidence="1" type="ORF">KPL71_001112</name>
</gene>
<keyword evidence="2" id="KW-1185">Reference proteome</keyword>
<evidence type="ECO:0000313" key="1">
    <source>
        <dbReference type="EMBL" id="KAH9801673.1"/>
    </source>
</evidence>
<dbReference type="Proteomes" id="UP000829398">
    <property type="component" value="Chromosome 1"/>
</dbReference>